<dbReference type="Gene3D" id="3.40.50.2000">
    <property type="entry name" value="Glycogen Phosphorylase B"/>
    <property type="match status" value="2"/>
</dbReference>
<dbReference type="PANTHER" id="PTHR48046:SF1">
    <property type="entry name" value="GLYCOSYLTRANSFERASE-RELATED"/>
    <property type="match status" value="1"/>
</dbReference>
<reference evidence="6" key="1">
    <citation type="journal article" date="2018" name="DNA Res.">
        <title>Multiple hybrid de novo genome assembly of finger millet, an orphan allotetraploid crop.</title>
        <authorList>
            <person name="Hatakeyama M."/>
            <person name="Aluri S."/>
            <person name="Balachadran M.T."/>
            <person name="Sivarajan S.R."/>
            <person name="Patrignani A."/>
            <person name="Gruter S."/>
            <person name="Poveda L."/>
            <person name="Shimizu-Inatsugi R."/>
            <person name="Baeten J."/>
            <person name="Francoijs K.J."/>
            <person name="Nataraja K.N."/>
            <person name="Reddy Y.A.N."/>
            <person name="Phadnis S."/>
            <person name="Ravikumar R.L."/>
            <person name="Schlapbach R."/>
            <person name="Sreeman S.M."/>
            <person name="Shimizu K.K."/>
        </authorList>
    </citation>
    <scope>NUCLEOTIDE SEQUENCE</scope>
</reference>
<reference evidence="6" key="2">
    <citation type="submission" date="2021-12" db="EMBL/GenBank/DDBJ databases">
        <title>Resequencing data analysis of finger millet.</title>
        <authorList>
            <person name="Hatakeyama M."/>
            <person name="Aluri S."/>
            <person name="Balachadran M.T."/>
            <person name="Sivarajan S.R."/>
            <person name="Poveda L."/>
            <person name="Shimizu-Inatsugi R."/>
            <person name="Schlapbach R."/>
            <person name="Sreeman S.M."/>
            <person name="Shimizu K.K."/>
        </authorList>
    </citation>
    <scope>NUCLEOTIDE SEQUENCE</scope>
</reference>
<sequence length="341" mass="36587">MRHRLRVPRPPGPRPPPGLRGADLVEPLQDRADPVYDLVVGLGIDYLCADGFVVNTFDAIEHETLVAFEEFFSGEGGVYPPAYAVGPFVRSACSEQEAGKRYECVRWLDAQPDGSVLYVCFGSGGTLSMEQNAELAAGLEASGQRFLWVVRFPSDKDKSASYFGTAGHANDPLSYLPQGFVERTKHVGLCVPPWAPQVEILNHRAVGGFLSHAGWNSTLEAVCAGVPVLAWPLFAEQRMNAVKISSEEEEGGVGVALRMRPREEDGVVPREDVATLVREIMAGEKGAKARMKAVELREEAEKAAAPGGPAHRALAAVVGNWIAGVPGPAARGAQREPGPRA</sequence>
<keyword evidence="7" id="KW-1185">Reference proteome</keyword>
<feature type="compositionally biased region" description="Pro residues" evidence="5">
    <location>
        <begin position="8"/>
        <end position="18"/>
    </location>
</feature>
<evidence type="ECO:0000256" key="3">
    <source>
        <dbReference type="ARBA" id="ARBA00022679"/>
    </source>
</evidence>
<evidence type="ECO:0000256" key="2">
    <source>
        <dbReference type="ARBA" id="ARBA00022676"/>
    </source>
</evidence>
<comment type="caution">
    <text evidence="6">The sequence shown here is derived from an EMBL/GenBank/DDBJ whole genome shotgun (WGS) entry which is preliminary data.</text>
</comment>
<dbReference type="EMBL" id="BQKI01000004">
    <property type="protein sequence ID" value="GJM93886.1"/>
    <property type="molecule type" value="Genomic_DNA"/>
</dbReference>
<accession>A0AAV5C6U7</accession>
<evidence type="ECO:0000313" key="7">
    <source>
        <dbReference type="Proteomes" id="UP001054889"/>
    </source>
</evidence>
<feature type="region of interest" description="Disordered" evidence="5">
    <location>
        <begin position="1"/>
        <end position="21"/>
    </location>
</feature>
<dbReference type="InterPro" id="IPR002213">
    <property type="entry name" value="UDP_glucos_trans"/>
</dbReference>
<dbReference type="SUPFAM" id="SSF53756">
    <property type="entry name" value="UDP-Glycosyltransferase/glycogen phosphorylase"/>
    <property type="match status" value="1"/>
</dbReference>
<dbReference type="GO" id="GO:0008194">
    <property type="term" value="F:UDP-glycosyltransferase activity"/>
    <property type="evidence" value="ECO:0007669"/>
    <property type="project" value="InterPro"/>
</dbReference>
<dbReference type="FunFam" id="3.40.50.2000:FF:000051">
    <property type="entry name" value="Glycosyltransferase"/>
    <property type="match status" value="1"/>
</dbReference>
<keyword evidence="3 4" id="KW-0808">Transferase</keyword>
<proteinExistence type="inferred from homology"/>
<keyword evidence="2 4" id="KW-0328">Glycosyltransferase</keyword>
<gene>
    <name evidence="6" type="primary">ga10479</name>
    <name evidence="6" type="ORF">PR202_ga10479</name>
</gene>
<dbReference type="AlphaFoldDB" id="A0AAV5C6U7"/>
<evidence type="ECO:0000313" key="6">
    <source>
        <dbReference type="EMBL" id="GJM93886.1"/>
    </source>
</evidence>
<dbReference type="CDD" id="cd03784">
    <property type="entry name" value="GT1_Gtf-like"/>
    <property type="match status" value="1"/>
</dbReference>
<evidence type="ECO:0008006" key="8">
    <source>
        <dbReference type="Google" id="ProtNLM"/>
    </source>
</evidence>
<evidence type="ECO:0000256" key="1">
    <source>
        <dbReference type="ARBA" id="ARBA00009995"/>
    </source>
</evidence>
<evidence type="ECO:0000256" key="4">
    <source>
        <dbReference type="RuleBase" id="RU003718"/>
    </source>
</evidence>
<dbReference type="Pfam" id="PF00201">
    <property type="entry name" value="UDPGT"/>
    <property type="match status" value="1"/>
</dbReference>
<dbReference type="PANTHER" id="PTHR48046">
    <property type="entry name" value="UDP-GLYCOSYLTRANSFERASE 72E1"/>
    <property type="match status" value="1"/>
</dbReference>
<comment type="similarity">
    <text evidence="1 4">Belongs to the UDP-glycosyltransferase family.</text>
</comment>
<dbReference type="InterPro" id="IPR035595">
    <property type="entry name" value="UDP_glycos_trans_CS"/>
</dbReference>
<protein>
    <recommendedName>
        <fullName evidence="8">UDP-glycosyltransferases domain-containing protein</fullName>
    </recommendedName>
</protein>
<organism evidence="6 7">
    <name type="scientific">Eleusine coracana subsp. coracana</name>
    <dbReference type="NCBI Taxonomy" id="191504"/>
    <lineage>
        <taxon>Eukaryota</taxon>
        <taxon>Viridiplantae</taxon>
        <taxon>Streptophyta</taxon>
        <taxon>Embryophyta</taxon>
        <taxon>Tracheophyta</taxon>
        <taxon>Spermatophyta</taxon>
        <taxon>Magnoliopsida</taxon>
        <taxon>Liliopsida</taxon>
        <taxon>Poales</taxon>
        <taxon>Poaceae</taxon>
        <taxon>PACMAD clade</taxon>
        <taxon>Chloridoideae</taxon>
        <taxon>Cynodonteae</taxon>
        <taxon>Eleusininae</taxon>
        <taxon>Eleusine</taxon>
    </lineage>
</organism>
<dbReference type="Proteomes" id="UP001054889">
    <property type="component" value="Unassembled WGS sequence"/>
</dbReference>
<evidence type="ECO:0000256" key="5">
    <source>
        <dbReference type="SAM" id="MobiDB-lite"/>
    </source>
</evidence>
<name>A0AAV5C6U7_ELECO</name>
<dbReference type="PROSITE" id="PS00375">
    <property type="entry name" value="UDPGT"/>
    <property type="match status" value="1"/>
</dbReference>